<accession>K0C7X7</accession>
<protein>
    <submittedName>
        <fullName evidence="7">Radical SAM domain protein</fullName>
    </submittedName>
</protein>
<dbReference type="InterPro" id="IPR007197">
    <property type="entry name" value="rSAM"/>
</dbReference>
<dbReference type="Pfam" id="PF04055">
    <property type="entry name" value="Radical_SAM"/>
    <property type="match status" value="1"/>
</dbReference>
<dbReference type="SFLD" id="SFLDS00029">
    <property type="entry name" value="Radical_SAM"/>
    <property type="match status" value="1"/>
</dbReference>
<evidence type="ECO:0000259" key="6">
    <source>
        <dbReference type="SMART" id="SM00729"/>
    </source>
</evidence>
<name>K0C7X7_ALCDB</name>
<keyword evidence="8" id="KW-1185">Reference proteome</keyword>
<dbReference type="GO" id="GO:0005829">
    <property type="term" value="C:cytosol"/>
    <property type="evidence" value="ECO:0007669"/>
    <property type="project" value="TreeGrafter"/>
</dbReference>
<organism evidence="7 8">
    <name type="scientific">Alcanivorax dieselolei (strain DSM 16502 / CGMCC 1.3690 / MCCC 1A00001 / B-5)</name>
    <name type="common">Alloalcanivorax dieselolei</name>
    <dbReference type="NCBI Taxonomy" id="930169"/>
    <lineage>
        <taxon>Bacteria</taxon>
        <taxon>Pseudomonadati</taxon>
        <taxon>Pseudomonadota</taxon>
        <taxon>Gammaproteobacteria</taxon>
        <taxon>Oceanospirillales</taxon>
        <taxon>Alcanivoracaceae</taxon>
        <taxon>Alloalcanivorax</taxon>
    </lineage>
</organism>
<reference evidence="7 8" key="1">
    <citation type="journal article" date="2012" name="J. Bacteriol.">
        <title>Complete genome sequence of Alcanivorax dieselolei type strain B5.</title>
        <authorList>
            <person name="Lai Q."/>
            <person name="Li W."/>
            <person name="Shao Z."/>
        </authorList>
    </citation>
    <scope>NUCLEOTIDE SEQUENCE [LARGE SCALE GENOMIC DNA]</scope>
    <source>
        <strain evidence="8">DSM 16502 / CGMCC 1.3690 / B-5</strain>
    </source>
</reference>
<gene>
    <name evidence="7" type="ordered locus">B5T_00333</name>
</gene>
<dbReference type="Proteomes" id="UP000006286">
    <property type="component" value="Chromosome"/>
</dbReference>
<dbReference type="KEGG" id="adi:B5T_00333"/>
<keyword evidence="5" id="KW-0411">Iron-sulfur</keyword>
<dbReference type="InterPro" id="IPR006638">
    <property type="entry name" value="Elp3/MiaA/NifB-like_rSAM"/>
</dbReference>
<dbReference type="SUPFAM" id="SSF102114">
    <property type="entry name" value="Radical SAM enzymes"/>
    <property type="match status" value="1"/>
</dbReference>
<proteinExistence type="predicted"/>
<dbReference type="InterPro" id="IPR058240">
    <property type="entry name" value="rSAM_sf"/>
</dbReference>
<dbReference type="OrthoDB" id="9801424at2"/>
<keyword evidence="2" id="KW-0949">S-adenosyl-L-methionine</keyword>
<evidence type="ECO:0000313" key="8">
    <source>
        <dbReference type="Proteomes" id="UP000006286"/>
    </source>
</evidence>
<dbReference type="HOGENOM" id="CLU_609561_0_0_6"/>
<dbReference type="InterPro" id="IPR051198">
    <property type="entry name" value="BchE-like"/>
</dbReference>
<dbReference type="STRING" id="930169.B5T_00333"/>
<dbReference type="RefSeq" id="WP_014992701.1">
    <property type="nucleotide sequence ID" value="NC_018691.1"/>
</dbReference>
<dbReference type="eggNOG" id="COG1032">
    <property type="taxonomic scope" value="Bacteria"/>
</dbReference>
<evidence type="ECO:0000313" key="7">
    <source>
        <dbReference type="EMBL" id="AFT68620.1"/>
    </source>
</evidence>
<evidence type="ECO:0000256" key="5">
    <source>
        <dbReference type="ARBA" id="ARBA00023014"/>
    </source>
</evidence>
<evidence type="ECO:0000256" key="2">
    <source>
        <dbReference type="ARBA" id="ARBA00022691"/>
    </source>
</evidence>
<keyword evidence="3" id="KW-0479">Metal-binding</keyword>
<feature type="domain" description="Elp3/MiaA/NifB-like radical SAM core" evidence="6">
    <location>
        <begin position="176"/>
        <end position="387"/>
    </location>
</feature>
<dbReference type="GO" id="GO:0003824">
    <property type="term" value="F:catalytic activity"/>
    <property type="evidence" value="ECO:0007669"/>
    <property type="project" value="InterPro"/>
</dbReference>
<dbReference type="SMART" id="SM00729">
    <property type="entry name" value="Elp3"/>
    <property type="match status" value="1"/>
</dbReference>
<dbReference type="PATRIC" id="fig|930169.3.peg.321"/>
<sequence length="461" mass="51649">MTSRSSVLFVSAGMDKPKKRDNILSRRQQYLNYGALTLATILDANGYSVKLFHGGHSEPESFAKKIHQRGYLGSKYPLMLSMQSFYALSWTKRFTQMVKIISPDTTVILGGRWVVGSDPSWLKSKLPFVDEIVEGLAEEKIIRLAERKNFNNISIFKSAAVPFGLKHNLVDNFREFQPNVEASRGCGMGCAFCEERNVPLTPLKEPALMARQIQDVAAQYDDPGVRPYVQSSFFAPNRSWSDKFARAAGEYRNRIFWRCETRVDSIKPTSISSLASGGLKAIDLGLESASPSQLLAMNKSESPDKYLRRASDFLEACRDNDVWVKVNVLLYAGECEKTLSETIAWLDEHADCIKGVSVGPVVVFGSPKSARGYVSSIREAGGDLVDPRELYESGIGHVHPSLSISAEDAEEISLETSRRYMNKDDYYDLKSFSYYPRSYRYSDFIEDIKGNGASNLPFRVS</sequence>
<dbReference type="GO" id="GO:0046872">
    <property type="term" value="F:metal ion binding"/>
    <property type="evidence" value="ECO:0007669"/>
    <property type="project" value="UniProtKB-KW"/>
</dbReference>
<dbReference type="AlphaFoldDB" id="K0C7X7"/>
<evidence type="ECO:0000256" key="4">
    <source>
        <dbReference type="ARBA" id="ARBA00023004"/>
    </source>
</evidence>
<evidence type="ECO:0000256" key="3">
    <source>
        <dbReference type="ARBA" id="ARBA00022723"/>
    </source>
</evidence>
<comment type="cofactor">
    <cofactor evidence="1">
        <name>[4Fe-4S] cluster</name>
        <dbReference type="ChEBI" id="CHEBI:49883"/>
    </cofactor>
</comment>
<dbReference type="InterPro" id="IPR023404">
    <property type="entry name" value="rSAM_horseshoe"/>
</dbReference>
<dbReference type="GO" id="GO:0051536">
    <property type="term" value="F:iron-sulfur cluster binding"/>
    <property type="evidence" value="ECO:0007669"/>
    <property type="project" value="UniProtKB-KW"/>
</dbReference>
<dbReference type="EMBL" id="CP003466">
    <property type="protein sequence ID" value="AFT68620.1"/>
    <property type="molecule type" value="Genomic_DNA"/>
</dbReference>
<dbReference type="Gene3D" id="3.80.30.20">
    <property type="entry name" value="tm_1862 like domain"/>
    <property type="match status" value="1"/>
</dbReference>
<keyword evidence="4" id="KW-0408">Iron</keyword>
<dbReference type="PANTHER" id="PTHR43409:SF16">
    <property type="entry name" value="SLR0320 PROTEIN"/>
    <property type="match status" value="1"/>
</dbReference>
<dbReference type="SFLD" id="SFLDG01082">
    <property type="entry name" value="B12-binding_domain_containing"/>
    <property type="match status" value="1"/>
</dbReference>
<dbReference type="PANTHER" id="PTHR43409">
    <property type="entry name" value="ANAEROBIC MAGNESIUM-PROTOPORPHYRIN IX MONOMETHYL ESTER CYCLASE-RELATED"/>
    <property type="match status" value="1"/>
</dbReference>
<evidence type="ECO:0000256" key="1">
    <source>
        <dbReference type="ARBA" id="ARBA00001966"/>
    </source>
</evidence>